<dbReference type="GO" id="GO:0046872">
    <property type="term" value="F:metal ion binding"/>
    <property type="evidence" value="ECO:0007669"/>
    <property type="project" value="UniProtKB-KW"/>
</dbReference>
<dbReference type="InterPro" id="IPR005805">
    <property type="entry name" value="Rieske_Fe-S_prot_C"/>
</dbReference>
<gene>
    <name evidence="7" type="ORF">SAMN04488053_103182</name>
</gene>
<dbReference type="SUPFAM" id="SSF51971">
    <property type="entry name" value="Nucleotide-binding domain"/>
    <property type="match status" value="1"/>
</dbReference>
<dbReference type="InterPro" id="IPR038010">
    <property type="entry name" value="YhfW_C"/>
</dbReference>
<dbReference type="AlphaFoldDB" id="A0A1H0E2R7"/>
<dbReference type="PANTHER" id="PTHR13847:SF274">
    <property type="entry name" value="RIESKE 2FE-2S IRON-SULFUR PROTEIN YHFW-RELATED"/>
    <property type="match status" value="1"/>
</dbReference>
<evidence type="ECO:0000256" key="5">
    <source>
        <dbReference type="ARBA" id="ARBA00023157"/>
    </source>
</evidence>
<dbReference type="Proteomes" id="UP000198778">
    <property type="component" value="Unassembled WGS sequence"/>
</dbReference>
<name>A0A1H0E2R7_9BACI</name>
<dbReference type="FunFam" id="2.102.10.10:FF:000014">
    <property type="entry name" value="Oxidoreductase, FAD dependent"/>
    <property type="match status" value="1"/>
</dbReference>
<dbReference type="InterPro" id="IPR036188">
    <property type="entry name" value="FAD/NAD-bd_sf"/>
</dbReference>
<dbReference type="SUPFAM" id="SSF50022">
    <property type="entry name" value="ISP domain"/>
    <property type="match status" value="1"/>
</dbReference>
<evidence type="ECO:0000313" key="7">
    <source>
        <dbReference type="EMBL" id="SDN76625.1"/>
    </source>
</evidence>
<keyword evidence="1" id="KW-0001">2Fe-2S</keyword>
<dbReference type="GO" id="GO:0051537">
    <property type="term" value="F:2 iron, 2 sulfur cluster binding"/>
    <property type="evidence" value="ECO:0007669"/>
    <property type="project" value="UniProtKB-KW"/>
</dbReference>
<reference evidence="8" key="1">
    <citation type="submission" date="2016-10" db="EMBL/GenBank/DDBJ databases">
        <authorList>
            <person name="Varghese N."/>
            <person name="Submissions S."/>
        </authorList>
    </citation>
    <scope>NUCLEOTIDE SEQUENCE [LARGE SCALE GENOMIC DNA]</scope>
    <source>
        <strain evidence="8">CGMCC 1.10369</strain>
    </source>
</reference>
<organism evidence="7 8">
    <name type="scientific">Alkalicoccus daliensis</name>
    <dbReference type="NCBI Taxonomy" id="745820"/>
    <lineage>
        <taxon>Bacteria</taxon>
        <taxon>Bacillati</taxon>
        <taxon>Bacillota</taxon>
        <taxon>Bacilli</taxon>
        <taxon>Bacillales</taxon>
        <taxon>Bacillaceae</taxon>
        <taxon>Alkalicoccus</taxon>
    </lineage>
</organism>
<accession>A0A1H0E2R7</accession>
<dbReference type="PRINTS" id="PR00162">
    <property type="entry name" value="RIESKE"/>
</dbReference>
<dbReference type="Gene3D" id="3.50.50.60">
    <property type="entry name" value="FAD/NAD(P)-binding domain"/>
    <property type="match status" value="1"/>
</dbReference>
<dbReference type="GO" id="GO:0005737">
    <property type="term" value="C:cytoplasm"/>
    <property type="evidence" value="ECO:0007669"/>
    <property type="project" value="TreeGrafter"/>
</dbReference>
<proteinExistence type="predicted"/>
<feature type="domain" description="Rieske" evidence="6">
    <location>
        <begin position="424"/>
        <end position="512"/>
    </location>
</feature>
<dbReference type="PROSITE" id="PS51296">
    <property type="entry name" value="RIESKE"/>
    <property type="match status" value="1"/>
</dbReference>
<sequence length="512" mass="57687">MKENMNIPDYSASYWRTHSENRSFPALEEDIHVDTAVVGGGIAGILTAYLLTLEGQKVALLEGTSLMDGTTGFTTAKVTAQHDVMYNELIENQSEESAAKYFLAQTEAMNKIVQLISEQQIDCDFKKQEAILHAGTEKGKKQLLKEKEAYDKLNIPHEFHETSDLPFSTEAALIMQDQFHFHPVKFLNKIIERITELGGKIYENSTAVDFKGKNPVELEMRNGSKVNASNLIMTTHFPFKDSLGFYFSRLHPSRSYSIVVKTEKPVPDGMYLGFDKPSFSLRHVDIDGEKYALIGGEGHKTGKSNNTMEHYENLKRFAAENFGAYEMAYRWSSQDLTTLDKIPYIGQAVTGRPNVYVATGFKKWGMSNGMVAAQVLTDTILEKENEFVSLFDPRRSHLKVDDGLTLAKETLDDGTQFVKSHLKRKEEELEQLQNDEGAIIQYDGKKTGAYRDEKGELHLINPVCTHMKCGVEWNNAERSWDCPCHGSRFAVDGEVIEGPALKPLKKIEADKK</sequence>
<dbReference type="Gene3D" id="2.102.10.10">
    <property type="entry name" value="Rieske [2Fe-2S] iron-sulphur domain"/>
    <property type="match status" value="1"/>
</dbReference>
<keyword evidence="8" id="KW-1185">Reference proteome</keyword>
<evidence type="ECO:0000256" key="1">
    <source>
        <dbReference type="ARBA" id="ARBA00022714"/>
    </source>
</evidence>
<dbReference type="EMBL" id="FNIL01000003">
    <property type="protein sequence ID" value="SDN76625.1"/>
    <property type="molecule type" value="Genomic_DNA"/>
</dbReference>
<evidence type="ECO:0000313" key="8">
    <source>
        <dbReference type="Proteomes" id="UP000198778"/>
    </source>
</evidence>
<evidence type="ECO:0000259" key="6">
    <source>
        <dbReference type="PROSITE" id="PS51296"/>
    </source>
</evidence>
<evidence type="ECO:0000256" key="4">
    <source>
        <dbReference type="ARBA" id="ARBA00023014"/>
    </source>
</evidence>
<dbReference type="STRING" id="745820.SAMN04488053_103182"/>
<protein>
    <submittedName>
        <fullName evidence="7">Glycine/D-amino acid oxidase</fullName>
    </submittedName>
</protein>
<dbReference type="InterPro" id="IPR017941">
    <property type="entry name" value="Rieske_2Fe-2S"/>
</dbReference>
<keyword evidence="4" id="KW-0411">Iron-sulfur</keyword>
<evidence type="ECO:0000256" key="3">
    <source>
        <dbReference type="ARBA" id="ARBA00023004"/>
    </source>
</evidence>
<dbReference type="PANTHER" id="PTHR13847">
    <property type="entry name" value="SARCOSINE DEHYDROGENASE-RELATED"/>
    <property type="match status" value="1"/>
</dbReference>
<dbReference type="InterPro" id="IPR036922">
    <property type="entry name" value="Rieske_2Fe-2S_sf"/>
</dbReference>
<evidence type="ECO:0000256" key="2">
    <source>
        <dbReference type="ARBA" id="ARBA00022723"/>
    </source>
</evidence>
<dbReference type="GO" id="GO:0016020">
    <property type="term" value="C:membrane"/>
    <property type="evidence" value="ECO:0007669"/>
    <property type="project" value="InterPro"/>
</dbReference>
<dbReference type="InterPro" id="IPR006076">
    <property type="entry name" value="FAD-dep_OxRdtase"/>
</dbReference>
<dbReference type="RefSeq" id="WP_175444212.1">
    <property type="nucleotide sequence ID" value="NZ_FNIL01000003.1"/>
</dbReference>
<dbReference type="GO" id="GO:0004497">
    <property type="term" value="F:monooxygenase activity"/>
    <property type="evidence" value="ECO:0007669"/>
    <property type="project" value="UniProtKB-ARBA"/>
</dbReference>
<keyword evidence="2" id="KW-0479">Metal-binding</keyword>
<dbReference type="CDD" id="cd03477">
    <property type="entry name" value="Rieske_YhfW_C"/>
    <property type="match status" value="1"/>
</dbReference>
<dbReference type="Gene3D" id="3.30.9.10">
    <property type="entry name" value="D-Amino Acid Oxidase, subunit A, domain 2"/>
    <property type="match status" value="1"/>
</dbReference>
<dbReference type="Pfam" id="PF01266">
    <property type="entry name" value="DAO"/>
    <property type="match status" value="1"/>
</dbReference>
<dbReference type="GO" id="GO:0016705">
    <property type="term" value="F:oxidoreductase activity, acting on paired donors, with incorporation or reduction of molecular oxygen"/>
    <property type="evidence" value="ECO:0007669"/>
    <property type="project" value="UniProtKB-ARBA"/>
</dbReference>
<keyword evidence="5" id="KW-1015">Disulfide bond</keyword>
<dbReference type="Pfam" id="PF00355">
    <property type="entry name" value="Rieske"/>
    <property type="match status" value="1"/>
</dbReference>
<keyword evidence="3" id="KW-0408">Iron</keyword>